<dbReference type="SUPFAM" id="SSF53335">
    <property type="entry name" value="S-adenosyl-L-methionine-dependent methyltransferases"/>
    <property type="match status" value="1"/>
</dbReference>
<dbReference type="GO" id="GO:0032259">
    <property type="term" value="P:methylation"/>
    <property type="evidence" value="ECO:0007669"/>
    <property type="project" value="UniProtKB-KW"/>
</dbReference>
<dbReference type="CDD" id="cd02440">
    <property type="entry name" value="AdoMet_MTases"/>
    <property type="match status" value="1"/>
</dbReference>
<keyword evidence="1 4" id="KW-0489">Methyltransferase</keyword>
<organism evidence="4 5">
    <name type="scientific">Metabacillus rhizolycopersici</name>
    <dbReference type="NCBI Taxonomy" id="2875709"/>
    <lineage>
        <taxon>Bacteria</taxon>
        <taxon>Bacillati</taxon>
        <taxon>Bacillota</taxon>
        <taxon>Bacilli</taxon>
        <taxon>Bacillales</taxon>
        <taxon>Bacillaceae</taxon>
        <taxon>Metabacillus</taxon>
    </lineage>
</organism>
<dbReference type="Gene3D" id="3.40.50.150">
    <property type="entry name" value="Vaccinia Virus protein VP39"/>
    <property type="match status" value="1"/>
</dbReference>
<gene>
    <name evidence="4" type="ORF">K9V48_03430</name>
</gene>
<dbReference type="PANTHER" id="PTHR43861:SF1">
    <property type="entry name" value="TRANS-ACONITATE 2-METHYLTRANSFERASE"/>
    <property type="match status" value="1"/>
</dbReference>
<reference evidence="4" key="1">
    <citation type="submission" date="2024-05" db="EMBL/GenBank/DDBJ databases">
        <title>Metabacillus sp. nov., isolated from the rhizosphere soil of tomato plants.</title>
        <authorList>
            <person name="Ma R."/>
        </authorList>
    </citation>
    <scope>NUCLEOTIDE SEQUENCE</scope>
    <source>
        <strain evidence="4">DBTR6</strain>
    </source>
</reference>
<dbReference type="Proteomes" id="UP001165287">
    <property type="component" value="Unassembled WGS sequence"/>
</dbReference>
<dbReference type="InterPro" id="IPR041698">
    <property type="entry name" value="Methyltransf_25"/>
</dbReference>
<evidence type="ECO:0000259" key="3">
    <source>
        <dbReference type="Pfam" id="PF13649"/>
    </source>
</evidence>
<evidence type="ECO:0000256" key="1">
    <source>
        <dbReference type="ARBA" id="ARBA00022603"/>
    </source>
</evidence>
<evidence type="ECO:0000313" key="4">
    <source>
        <dbReference type="EMBL" id="MBZ5749317.1"/>
    </source>
</evidence>
<name>A0ABS7ULX1_9BACI</name>
<evidence type="ECO:0000256" key="2">
    <source>
        <dbReference type="ARBA" id="ARBA00022679"/>
    </source>
</evidence>
<dbReference type="EMBL" id="JAIQUM010000005">
    <property type="protein sequence ID" value="MBZ5749317.1"/>
    <property type="molecule type" value="Genomic_DNA"/>
</dbReference>
<sequence>MIYQGFAYIYDQLMKDAPYDQWVSFIQQAIATYSPGAKNILDVGCGTGEIAIRLANQQFHVTGVDLSEDMLAVAESKLEENKVQVLFLKQDMRDLTGFSEPFDVITICCDSLNYLESKEDILTTFRAAYHQLKNQGLLIFDVHSLYKIHHIFAGATFADQDEDVSFIWNSYLADEPNSVEHDMSFFVKQNELYKRYDELHYQRTFAIDEYKIWLEEASFEVVNICSDFDFDENPTSTSERLFFIARKIV</sequence>
<dbReference type="PANTHER" id="PTHR43861">
    <property type="entry name" value="TRANS-ACONITATE 2-METHYLTRANSFERASE-RELATED"/>
    <property type="match status" value="1"/>
</dbReference>
<evidence type="ECO:0000313" key="5">
    <source>
        <dbReference type="Proteomes" id="UP001165287"/>
    </source>
</evidence>
<dbReference type="RefSeq" id="WP_224136952.1">
    <property type="nucleotide sequence ID" value="NZ_JAIQUM010000005.1"/>
</dbReference>
<dbReference type="GO" id="GO:0008168">
    <property type="term" value="F:methyltransferase activity"/>
    <property type="evidence" value="ECO:0007669"/>
    <property type="project" value="UniProtKB-KW"/>
</dbReference>
<proteinExistence type="predicted"/>
<dbReference type="Pfam" id="PF13649">
    <property type="entry name" value="Methyltransf_25"/>
    <property type="match status" value="1"/>
</dbReference>
<keyword evidence="2" id="KW-0808">Transferase</keyword>
<keyword evidence="5" id="KW-1185">Reference proteome</keyword>
<feature type="domain" description="Methyltransferase" evidence="3">
    <location>
        <begin position="40"/>
        <end position="136"/>
    </location>
</feature>
<dbReference type="InterPro" id="IPR029063">
    <property type="entry name" value="SAM-dependent_MTases_sf"/>
</dbReference>
<protein>
    <submittedName>
        <fullName evidence="4">Class I SAM-dependent methyltransferase</fullName>
    </submittedName>
</protein>
<accession>A0ABS7ULX1</accession>
<dbReference type="Gene3D" id="2.20.25.110">
    <property type="entry name" value="S-adenosyl-L-methionine-dependent methyltransferases"/>
    <property type="match status" value="1"/>
</dbReference>
<comment type="caution">
    <text evidence="4">The sequence shown here is derived from an EMBL/GenBank/DDBJ whole genome shotgun (WGS) entry which is preliminary data.</text>
</comment>